<accession>A0A7Y7LZ36</accession>
<feature type="transmembrane region" description="Helical" evidence="1">
    <location>
        <begin position="136"/>
        <end position="160"/>
    </location>
</feature>
<dbReference type="EMBL" id="JAAMFM010000025">
    <property type="protein sequence ID" value="NVM96130.1"/>
    <property type="molecule type" value="Genomic_DNA"/>
</dbReference>
<feature type="transmembrane region" description="Helical" evidence="1">
    <location>
        <begin position="172"/>
        <end position="192"/>
    </location>
</feature>
<keyword evidence="1" id="KW-0472">Membrane</keyword>
<proteinExistence type="predicted"/>
<dbReference type="RefSeq" id="WP_176635856.1">
    <property type="nucleotide sequence ID" value="NZ_JAAMFM010000025.1"/>
</dbReference>
<organism evidence="3 4">
    <name type="scientific">Arthrobacter wenxiniae</name>
    <dbReference type="NCBI Taxonomy" id="2713570"/>
    <lineage>
        <taxon>Bacteria</taxon>
        <taxon>Bacillati</taxon>
        <taxon>Actinomycetota</taxon>
        <taxon>Actinomycetes</taxon>
        <taxon>Micrococcales</taxon>
        <taxon>Micrococcaceae</taxon>
        <taxon>Arthrobacter</taxon>
    </lineage>
</organism>
<sequence length="326" mass="35870">MQYLAAVILWTLAIFKLPKAKDIHSRHVFWAVFFAAVACTLYIPAVYSAVDAVLGGHNLTKLATLIAVMLGFWQFRTSILVAVSTDPRSCRRKVAIGRWVMATTGATAVVGFLASNPGVTNANLQPAYAGEPGMKLFLLSGSAFLVWACMDLMVTCLRSLRHLRSTSFRVGFLLIAVGCAASTLAITDRVLYGSISHGLHPATGFTRFLDSIYWTFEALAVLCIGFGLIFPSLRRPVNAFHQNVEARALLIKLRPAWKRATAAHQEVILRPSPFEVLTPLRPNARLHLHRRFIEIRDGEMRSGQSAVGLATDNALLDRAEALLSRR</sequence>
<evidence type="ECO:0000313" key="4">
    <source>
        <dbReference type="Proteomes" id="UP000543556"/>
    </source>
</evidence>
<evidence type="ECO:0000256" key="1">
    <source>
        <dbReference type="SAM" id="Phobius"/>
    </source>
</evidence>
<dbReference type="AlphaFoldDB" id="A0A7Y7LZ36"/>
<keyword evidence="1" id="KW-1133">Transmembrane helix</keyword>
<evidence type="ECO:0000313" key="3">
    <source>
        <dbReference type="EMBL" id="NVM96130.1"/>
    </source>
</evidence>
<dbReference type="Proteomes" id="UP000543556">
    <property type="component" value="Unassembled WGS sequence"/>
</dbReference>
<comment type="caution">
    <text evidence="3">The sequence shown here is derived from an EMBL/GenBank/DDBJ whole genome shotgun (WGS) entry which is preliminary data.</text>
</comment>
<keyword evidence="1" id="KW-0812">Transmembrane</keyword>
<reference evidence="3 4" key="1">
    <citation type="submission" date="2020-02" db="EMBL/GenBank/DDBJ databases">
        <title>Genome sequence of strain AETb3-4.</title>
        <authorList>
            <person name="Gao J."/>
            <person name="Zhang X."/>
        </authorList>
    </citation>
    <scope>NUCLEOTIDE SEQUENCE [LARGE SCALE GENOMIC DNA]</scope>
    <source>
        <strain evidence="3 4">AETb3-4</strain>
    </source>
</reference>
<evidence type="ECO:0000259" key="2">
    <source>
        <dbReference type="Pfam" id="PF20182"/>
    </source>
</evidence>
<dbReference type="InterPro" id="IPR046675">
    <property type="entry name" value="DUF6545"/>
</dbReference>
<gene>
    <name evidence="3" type="ORF">G6034_14715</name>
</gene>
<keyword evidence="4" id="KW-1185">Reference proteome</keyword>
<name>A0A7Y7LZ36_9MICC</name>
<feature type="transmembrane region" description="Helical" evidence="1">
    <location>
        <begin position="95"/>
        <end position="116"/>
    </location>
</feature>
<dbReference type="Pfam" id="PF20182">
    <property type="entry name" value="DUF6545"/>
    <property type="match status" value="1"/>
</dbReference>
<feature type="transmembrane region" description="Helical" evidence="1">
    <location>
        <begin position="212"/>
        <end position="233"/>
    </location>
</feature>
<protein>
    <recommendedName>
        <fullName evidence="2">DUF6545 domain-containing protein</fullName>
    </recommendedName>
</protein>
<dbReference type="NCBIfam" id="NF042915">
    <property type="entry name" value="MAB_1171c_fam"/>
    <property type="match status" value="1"/>
</dbReference>
<feature type="transmembrane region" description="Helical" evidence="1">
    <location>
        <begin position="62"/>
        <end position="83"/>
    </location>
</feature>
<feature type="domain" description="DUF6545" evidence="2">
    <location>
        <begin position="248"/>
        <end position="300"/>
    </location>
</feature>
<dbReference type="InterPro" id="IPR050039">
    <property type="entry name" value="MAB_1171c-like"/>
</dbReference>
<feature type="transmembrane region" description="Helical" evidence="1">
    <location>
        <begin position="28"/>
        <end position="50"/>
    </location>
</feature>